<accession>A0ABR9DLW3</accession>
<reference evidence="5 6" key="1">
    <citation type="submission" date="2020-09" db="EMBL/GenBank/DDBJ databases">
        <title>Flavimobilis rhizosphaerae sp. nov., isolated from rhizosphere soil of Spartina alterniflora.</title>
        <authorList>
            <person name="Hanqin C."/>
        </authorList>
    </citation>
    <scope>NUCLEOTIDE SEQUENCE [LARGE SCALE GENOMIC DNA]</scope>
    <source>
        <strain evidence="5 6">GY 10621</strain>
    </source>
</reference>
<dbReference type="PROSITE" id="PS51257">
    <property type="entry name" value="PROKAR_LIPOPROTEIN"/>
    <property type="match status" value="1"/>
</dbReference>
<dbReference type="Gene3D" id="3.40.50.1980">
    <property type="entry name" value="Nitrogenase molybdenum iron protein domain"/>
    <property type="match status" value="2"/>
</dbReference>
<evidence type="ECO:0000256" key="2">
    <source>
        <dbReference type="SAM" id="MobiDB-lite"/>
    </source>
</evidence>
<comment type="similarity">
    <text evidence="1">Belongs to the bacterial solute-binding protein 8 family.</text>
</comment>
<dbReference type="InterPro" id="IPR002491">
    <property type="entry name" value="ABC_transptr_periplasmic_BD"/>
</dbReference>
<dbReference type="Proteomes" id="UP000642107">
    <property type="component" value="Unassembled WGS sequence"/>
</dbReference>
<keyword evidence="3" id="KW-0732">Signal</keyword>
<evidence type="ECO:0000259" key="4">
    <source>
        <dbReference type="PROSITE" id="PS50983"/>
    </source>
</evidence>
<dbReference type="PANTHER" id="PTHR30535">
    <property type="entry name" value="VITAMIN B12-BINDING PROTEIN"/>
    <property type="match status" value="1"/>
</dbReference>
<feature type="signal peptide" evidence="3">
    <location>
        <begin position="1"/>
        <end position="25"/>
    </location>
</feature>
<keyword evidence="6" id="KW-1185">Reference proteome</keyword>
<dbReference type="PANTHER" id="PTHR30535:SF4">
    <property type="entry name" value="HEMIN-BINDING PERIPLASMIC PROTEIN HMUT"/>
    <property type="match status" value="1"/>
</dbReference>
<feature type="region of interest" description="Disordered" evidence="2">
    <location>
        <begin position="25"/>
        <end position="64"/>
    </location>
</feature>
<dbReference type="Pfam" id="PF01497">
    <property type="entry name" value="Peripla_BP_2"/>
    <property type="match status" value="1"/>
</dbReference>
<dbReference type="InterPro" id="IPR050902">
    <property type="entry name" value="ABC_Transporter_SBP"/>
</dbReference>
<dbReference type="RefSeq" id="WP_192276470.1">
    <property type="nucleotide sequence ID" value="NZ_JACZDF010000001.1"/>
</dbReference>
<name>A0ABR9DLW3_9MICO</name>
<protein>
    <submittedName>
        <fullName evidence="5">ABC transporter substrate-binding protein</fullName>
    </submittedName>
</protein>
<evidence type="ECO:0000313" key="5">
    <source>
        <dbReference type="EMBL" id="MBD9697889.1"/>
    </source>
</evidence>
<gene>
    <name evidence="5" type="ORF">IGS67_00025</name>
</gene>
<organism evidence="5 6">
    <name type="scientific">Flavimobilis rhizosphaerae</name>
    <dbReference type="NCBI Taxonomy" id="2775421"/>
    <lineage>
        <taxon>Bacteria</taxon>
        <taxon>Bacillati</taxon>
        <taxon>Actinomycetota</taxon>
        <taxon>Actinomycetes</taxon>
        <taxon>Micrococcales</taxon>
        <taxon>Jonesiaceae</taxon>
        <taxon>Flavimobilis</taxon>
    </lineage>
</organism>
<evidence type="ECO:0000256" key="3">
    <source>
        <dbReference type="SAM" id="SignalP"/>
    </source>
</evidence>
<dbReference type="PROSITE" id="PS50983">
    <property type="entry name" value="FE_B12_PBP"/>
    <property type="match status" value="1"/>
</dbReference>
<dbReference type="SUPFAM" id="SSF53807">
    <property type="entry name" value="Helical backbone' metal receptor"/>
    <property type="match status" value="1"/>
</dbReference>
<evidence type="ECO:0000256" key="1">
    <source>
        <dbReference type="ARBA" id="ARBA00008814"/>
    </source>
</evidence>
<feature type="chain" id="PRO_5046226362" evidence="3">
    <location>
        <begin position="26"/>
        <end position="340"/>
    </location>
</feature>
<evidence type="ECO:0000313" key="6">
    <source>
        <dbReference type="Proteomes" id="UP000642107"/>
    </source>
</evidence>
<sequence length="340" mass="33947">MSRRPLVALAALAVAVLTACAPGAAAPGGTSGATGDGASPGPRTIAADPDPVRPLPAPTSQHLPATVTSADGVRVTVTDTSRILAVDLYGTFSEIVFSLGLGDRVVGRDIATGFEEAAHLPVVSGSSHALNVESILALDPTVVLTDTSIGPAEVFDQLRAAGVPVVFLDPDRSLATIDDHVRQVAAALGVPEQGETLVARTEAELDAVRAAAPTGEPLSVAFLYLRGTAGVYMLGGPGSGADALVEAVGATDAGTALGLTSSFTPVTSEGMINAAPDVLLTMSEGLESVGGVDGLLAMPGIGQTPAASARRVVDAPDTRLLSFGPSTARTVAALAEALYS</sequence>
<proteinExistence type="inferred from homology"/>
<feature type="domain" description="Fe/B12 periplasmic-binding" evidence="4">
    <location>
        <begin position="84"/>
        <end position="340"/>
    </location>
</feature>
<dbReference type="EMBL" id="JACZDF010000001">
    <property type="protein sequence ID" value="MBD9697889.1"/>
    <property type="molecule type" value="Genomic_DNA"/>
</dbReference>
<comment type="caution">
    <text evidence="5">The sequence shown here is derived from an EMBL/GenBank/DDBJ whole genome shotgun (WGS) entry which is preliminary data.</text>
</comment>